<reference evidence="2" key="1">
    <citation type="submission" date="2018-12" db="EMBL/GenBank/DDBJ databases">
        <title>The complete genome of Metarhizium rileyi, a key fungal pathogen of Lepidoptera.</title>
        <authorList>
            <person name="Binneck E."/>
            <person name="Lastra C.C.L."/>
            <person name="Sosa-Gomez D.R."/>
        </authorList>
    </citation>
    <scope>NUCLEOTIDE SEQUENCE [LARGE SCALE GENOMIC DNA]</scope>
    <source>
        <strain evidence="2">Cep018-CH2</strain>
    </source>
</reference>
<evidence type="ECO:0000313" key="2">
    <source>
        <dbReference type="Proteomes" id="UP000317257"/>
    </source>
</evidence>
<gene>
    <name evidence="1" type="ORF">ED733_001549</name>
</gene>
<sequence>MGLFLVRSNGRHQHNLGASTEGAVSECQCMVDNVQLFRRSLEDANRDARQWAASAGDNDFTVIHADDEGEGEGDEEVASVHESDSIGNTTRLIDVMRSAPCAKYDVPDEDFADRNLPVELSYLRVLSTLSTFLSHDTATISEDDAQPLEEDPLRFQERFVPFAETGVCHHWIRLQHPMLSFSTFYIHPERDILWLGHETETEDLEELSSYYGAQLSTVQNVLFEQSEWDDLDESLRKLERFHGIRVIYVWLDGFRFLPGATVTNQQGYLKKAAEFQARDRRALFGRNLMVEYLDHENNIYGGFRANVAE</sequence>
<name>A0A5C6G0M4_METRR</name>
<dbReference type="EMBL" id="SBHS01000065">
    <property type="protein sequence ID" value="TWU70709.1"/>
    <property type="molecule type" value="Genomic_DNA"/>
</dbReference>
<comment type="caution">
    <text evidence="1">The sequence shown here is derived from an EMBL/GenBank/DDBJ whole genome shotgun (WGS) entry which is preliminary data.</text>
</comment>
<evidence type="ECO:0000313" key="1">
    <source>
        <dbReference type="EMBL" id="TWU70709.1"/>
    </source>
</evidence>
<accession>A0A5C6G0M4</accession>
<organism evidence="1 2">
    <name type="scientific">Metarhizium rileyi (strain RCEF 4871)</name>
    <name type="common">Nomuraea rileyi</name>
    <dbReference type="NCBI Taxonomy" id="1649241"/>
    <lineage>
        <taxon>Eukaryota</taxon>
        <taxon>Fungi</taxon>
        <taxon>Dikarya</taxon>
        <taxon>Ascomycota</taxon>
        <taxon>Pezizomycotina</taxon>
        <taxon>Sordariomycetes</taxon>
        <taxon>Hypocreomycetidae</taxon>
        <taxon>Hypocreales</taxon>
        <taxon>Clavicipitaceae</taxon>
        <taxon>Metarhizium</taxon>
    </lineage>
</organism>
<proteinExistence type="predicted"/>
<dbReference type="Proteomes" id="UP000317257">
    <property type="component" value="Unassembled WGS sequence"/>
</dbReference>
<protein>
    <submittedName>
        <fullName evidence="1">Uncharacterized protein</fullName>
    </submittedName>
</protein>
<dbReference type="AlphaFoldDB" id="A0A5C6G0M4"/>